<feature type="signal peptide" evidence="4">
    <location>
        <begin position="1"/>
        <end position="20"/>
    </location>
</feature>
<proteinExistence type="predicted"/>
<dbReference type="Pfam" id="PF23344">
    <property type="entry name" value="ZP-N"/>
    <property type="match status" value="1"/>
</dbReference>
<dbReference type="InterPro" id="IPR042235">
    <property type="entry name" value="ZP-C_dom"/>
</dbReference>
<dbReference type="GeneID" id="103379220"/>
<evidence type="ECO:0000256" key="4">
    <source>
        <dbReference type="SAM" id="SignalP"/>
    </source>
</evidence>
<keyword evidence="1 4" id="KW-0732">Signal</keyword>
<dbReference type="InParanoid" id="A0A3P8VDC8"/>
<dbReference type="PANTHER" id="PTHR14002:SF59">
    <property type="entry name" value="CUB AND ZONA PELLUCIDA-LIKE DOMAIN-CONTAINING PROTEIN 1-RELATED"/>
    <property type="match status" value="1"/>
</dbReference>
<keyword evidence="3" id="KW-0472">Membrane</keyword>
<dbReference type="Ensembl" id="ENSCSET00000012359.1">
    <property type="protein sequence ID" value="ENSCSEP00000012214.1"/>
    <property type="gene ID" value="ENSCSEG00000007884.1"/>
</dbReference>
<feature type="domain" description="ZP" evidence="5">
    <location>
        <begin position="383"/>
        <end position="628"/>
    </location>
</feature>
<feature type="chain" id="PRO_5018045971" evidence="4">
    <location>
        <begin position="21"/>
        <end position="745"/>
    </location>
</feature>
<evidence type="ECO:0000313" key="7">
    <source>
        <dbReference type="Proteomes" id="UP000265120"/>
    </source>
</evidence>
<dbReference type="Gene3D" id="2.60.40.3210">
    <property type="entry name" value="Zona pellucida, ZP-N domain"/>
    <property type="match status" value="1"/>
</dbReference>
<dbReference type="InterPro" id="IPR001507">
    <property type="entry name" value="ZP_dom"/>
</dbReference>
<dbReference type="Proteomes" id="UP000265120">
    <property type="component" value="Chromosome 5"/>
</dbReference>
<reference evidence="6" key="3">
    <citation type="submission" date="2025-09" db="UniProtKB">
        <authorList>
            <consortium name="Ensembl"/>
        </authorList>
    </citation>
    <scope>IDENTIFICATION</scope>
</reference>
<keyword evidence="7" id="KW-1185">Reference proteome</keyword>
<dbReference type="RefSeq" id="XP_008308921.1">
    <property type="nucleotide sequence ID" value="XM_008310699.3"/>
</dbReference>
<dbReference type="Gene3D" id="2.60.40.4100">
    <property type="entry name" value="Zona pellucida, ZP-C domain"/>
    <property type="match status" value="1"/>
</dbReference>
<dbReference type="SMART" id="SM00241">
    <property type="entry name" value="ZP"/>
    <property type="match status" value="1"/>
</dbReference>
<dbReference type="AlphaFoldDB" id="A0A3P8VDC8"/>
<evidence type="ECO:0000256" key="2">
    <source>
        <dbReference type="ARBA" id="ARBA00023157"/>
    </source>
</evidence>
<keyword evidence="2" id="KW-1015">Disulfide bond</keyword>
<keyword evidence="3" id="KW-0812">Transmembrane</keyword>
<accession>A0A3P8VDC8</accession>
<evidence type="ECO:0000313" key="6">
    <source>
        <dbReference type="Ensembl" id="ENSCSEP00000012214.1"/>
    </source>
</evidence>
<dbReference type="STRING" id="244447.ENSCSEP00000012214"/>
<organism evidence="6 7">
    <name type="scientific">Cynoglossus semilaevis</name>
    <name type="common">Tongue sole</name>
    <dbReference type="NCBI Taxonomy" id="244447"/>
    <lineage>
        <taxon>Eukaryota</taxon>
        <taxon>Metazoa</taxon>
        <taxon>Chordata</taxon>
        <taxon>Craniata</taxon>
        <taxon>Vertebrata</taxon>
        <taxon>Euteleostomi</taxon>
        <taxon>Actinopterygii</taxon>
        <taxon>Neopterygii</taxon>
        <taxon>Teleostei</taxon>
        <taxon>Neoteleostei</taxon>
        <taxon>Acanthomorphata</taxon>
        <taxon>Carangaria</taxon>
        <taxon>Pleuronectiformes</taxon>
        <taxon>Pleuronectoidei</taxon>
        <taxon>Cynoglossidae</taxon>
        <taxon>Cynoglossinae</taxon>
        <taxon>Cynoglossus</taxon>
    </lineage>
</organism>
<reference evidence="6 7" key="1">
    <citation type="journal article" date="2014" name="Nat. Genet.">
        <title>Whole-genome sequence of a flatfish provides insights into ZW sex chromosome evolution and adaptation to a benthic lifestyle.</title>
        <authorList>
            <person name="Chen S."/>
            <person name="Zhang G."/>
            <person name="Shao C."/>
            <person name="Huang Q."/>
            <person name="Liu G."/>
            <person name="Zhang P."/>
            <person name="Song W."/>
            <person name="An N."/>
            <person name="Chalopin D."/>
            <person name="Volff J.N."/>
            <person name="Hong Y."/>
            <person name="Li Q."/>
            <person name="Sha Z."/>
            <person name="Zhou H."/>
            <person name="Xie M."/>
            <person name="Yu Q."/>
            <person name="Liu Y."/>
            <person name="Xiang H."/>
            <person name="Wang N."/>
            <person name="Wu K."/>
            <person name="Yang C."/>
            <person name="Zhou Q."/>
            <person name="Liao X."/>
            <person name="Yang L."/>
            <person name="Hu Q."/>
            <person name="Zhang J."/>
            <person name="Meng L."/>
            <person name="Jin L."/>
            <person name="Tian Y."/>
            <person name="Lian J."/>
            <person name="Yang J."/>
            <person name="Miao G."/>
            <person name="Liu S."/>
            <person name="Liang Z."/>
            <person name="Yan F."/>
            <person name="Li Y."/>
            <person name="Sun B."/>
            <person name="Zhang H."/>
            <person name="Zhang J."/>
            <person name="Zhu Y."/>
            <person name="Du M."/>
            <person name="Zhao Y."/>
            <person name="Schartl M."/>
            <person name="Tang Q."/>
            <person name="Wang J."/>
        </authorList>
    </citation>
    <scope>NUCLEOTIDE SEQUENCE</scope>
</reference>
<evidence type="ECO:0000256" key="1">
    <source>
        <dbReference type="ARBA" id="ARBA00022729"/>
    </source>
</evidence>
<dbReference type="KEGG" id="csem:103379220"/>
<dbReference type="PANTHER" id="PTHR14002">
    <property type="entry name" value="ENDOGLIN/TGF-BETA RECEPTOR TYPE III"/>
    <property type="match status" value="1"/>
</dbReference>
<dbReference type="InterPro" id="IPR055355">
    <property type="entry name" value="ZP-C"/>
</dbReference>
<evidence type="ECO:0000259" key="5">
    <source>
        <dbReference type="PROSITE" id="PS51034"/>
    </source>
</evidence>
<dbReference type="InterPro" id="IPR055356">
    <property type="entry name" value="ZP-N"/>
</dbReference>
<sequence length="745" mass="83161">MDTGTTVLLLLMLFVGTVSSGSPIFYGNSISFMPLKKNEDGTIGVSFTHRQNGWSSCSYESTLECGNGLCTDYNKLSILQTDKDESEDKKWCQTEGLTTATVSTNDTYFTLSGSDCCWLSNSEKVKRWRSEAQLNLGTRSDTLSLNNCPVTTTVANLRVPQNCFSRIQLLAQDPDRDDVKCSFSPDATIPSNFAIDKETCTLTSTGQVDTGNHVIEIMLEDFPTNNITLTYRNGTSVLRKTSDENLAPLCRVKLQFLVEILSSVPSCELGNVQPMFLSKTPSHGDVLHASVGQPFELHAEAKAQNSRIVDFQISGPQNISKEFQTGGQGTAEVTITWTPQSHHAYAFVPFCFTAETDEFQSEMRCVTVLVTRASIVQGEAKVECLPNIMKVILDKASMPGIDERFLKLRDPSCSLSSNGTHIMGTMSLSTCGTTLEDLGDKIAFKNEINSFVLPDEIITRRKVVKIDFSCQFPKSLSISNYFSIHSTDYIFTESGFGSFSYNFEIFKDNKFQDKVNSSAYPVEVRLLDTVYMGIKAQSEISNVRIFVESCKATPDKNPENVLSYDLIKNGCIKDETLKIYQSEDVVFNFEVQAFKFTGNYDKVYITCSVIMCENTSPYSRCAQGCLDEPIKRRRRRDTSRETDRHYIAQGPFVIVKIPGSIEALNDTMFLKMDNVQPVNPKSFATDMESGQGNWNVQQILWNQITTIMFASAFIVLLVLIAVGFCYISKRGIREDRKALILGLEN</sequence>
<dbReference type="OMA" id="GRWCQSE"/>
<evidence type="ECO:0000256" key="3">
    <source>
        <dbReference type="SAM" id="Phobius"/>
    </source>
</evidence>
<dbReference type="Pfam" id="PF00100">
    <property type="entry name" value="Zona_pellucida"/>
    <property type="match status" value="1"/>
</dbReference>
<dbReference type="OrthoDB" id="10063988at2759"/>
<name>A0A3P8VDC8_CYNSE</name>
<dbReference type="GeneTree" id="ENSGT00940000163723"/>
<keyword evidence="3" id="KW-1133">Transmembrane helix</keyword>
<feature type="transmembrane region" description="Helical" evidence="3">
    <location>
        <begin position="707"/>
        <end position="727"/>
    </location>
</feature>
<dbReference type="PROSITE" id="PS51034">
    <property type="entry name" value="ZP_2"/>
    <property type="match status" value="1"/>
</dbReference>
<reference evidence="6" key="2">
    <citation type="submission" date="2025-08" db="UniProtKB">
        <authorList>
            <consortium name="Ensembl"/>
        </authorList>
    </citation>
    <scope>IDENTIFICATION</scope>
</reference>
<protein>
    <submittedName>
        <fullName evidence="6">Uncharacterized LOC103379220</fullName>
    </submittedName>
</protein>